<protein>
    <submittedName>
        <fullName evidence="3">SHOCT domain-containing protein</fullName>
    </submittedName>
</protein>
<dbReference type="Proteomes" id="UP001596074">
    <property type="component" value="Unassembled WGS sequence"/>
</dbReference>
<evidence type="ECO:0000313" key="3">
    <source>
        <dbReference type="EMBL" id="MFC5752276.1"/>
    </source>
</evidence>
<gene>
    <name evidence="3" type="ORF">ACFPZN_42260</name>
</gene>
<accession>A0ABW1AAQ1</accession>
<name>A0ABW1AAQ1_9ACTN</name>
<keyword evidence="4" id="KW-1185">Reference proteome</keyword>
<organism evidence="3 4">
    <name type="scientific">Actinomadura rugatobispora</name>
    <dbReference type="NCBI Taxonomy" id="1994"/>
    <lineage>
        <taxon>Bacteria</taxon>
        <taxon>Bacillati</taxon>
        <taxon>Actinomycetota</taxon>
        <taxon>Actinomycetes</taxon>
        <taxon>Streptosporangiales</taxon>
        <taxon>Thermomonosporaceae</taxon>
        <taxon>Actinomadura</taxon>
    </lineage>
</organism>
<comment type="caution">
    <text evidence="3">The sequence shown here is derived from an EMBL/GenBank/DDBJ whole genome shotgun (WGS) entry which is preliminary data.</text>
</comment>
<dbReference type="RefSeq" id="WP_378288236.1">
    <property type="nucleotide sequence ID" value="NZ_JBHSON010000084.1"/>
</dbReference>
<feature type="transmembrane region" description="Helical" evidence="1">
    <location>
        <begin position="32"/>
        <end position="57"/>
    </location>
</feature>
<keyword evidence="1" id="KW-1133">Transmembrane helix</keyword>
<dbReference type="InterPro" id="IPR018649">
    <property type="entry name" value="SHOCT"/>
</dbReference>
<evidence type="ECO:0000256" key="1">
    <source>
        <dbReference type="SAM" id="Phobius"/>
    </source>
</evidence>
<reference evidence="4" key="1">
    <citation type="journal article" date="2019" name="Int. J. Syst. Evol. Microbiol.">
        <title>The Global Catalogue of Microorganisms (GCM) 10K type strain sequencing project: providing services to taxonomists for standard genome sequencing and annotation.</title>
        <authorList>
            <consortium name="The Broad Institute Genomics Platform"/>
            <consortium name="The Broad Institute Genome Sequencing Center for Infectious Disease"/>
            <person name="Wu L."/>
            <person name="Ma J."/>
        </authorList>
    </citation>
    <scope>NUCLEOTIDE SEQUENCE [LARGE SCALE GENOMIC DNA]</scope>
    <source>
        <strain evidence="4">KCTC 42087</strain>
    </source>
</reference>
<feature type="domain" description="SHOCT" evidence="2">
    <location>
        <begin position="81"/>
        <end position="103"/>
    </location>
</feature>
<keyword evidence="1" id="KW-0472">Membrane</keyword>
<dbReference type="EMBL" id="JBHSON010000084">
    <property type="protein sequence ID" value="MFC5752276.1"/>
    <property type="molecule type" value="Genomic_DNA"/>
</dbReference>
<evidence type="ECO:0000313" key="4">
    <source>
        <dbReference type="Proteomes" id="UP001596074"/>
    </source>
</evidence>
<evidence type="ECO:0000259" key="2">
    <source>
        <dbReference type="Pfam" id="PF09851"/>
    </source>
</evidence>
<proteinExistence type="predicted"/>
<sequence length="107" mass="11546">MTMMTTLTALAAQVHPGPGPGPWHEGGAADAPAWWPVFPITFGLFWVAVAIGVFYLVRRRITANAAAAAAASDPMTRARSVLAERFARGEIDEEEYQARLSALRYGT</sequence>
<dbReference type="Pfam" id="PF09851">
    <property type="entry name" value="SHOCT"/>
    <property type="match status" value="1"/>
</dbReference>
<keyword evidence="1" id="KW-0812">Transmembrane</keyword>